<evidence type="ECO:0000259" key="5">
    <source>
        <dbReference type="PROSITE" id="PS50110"/>
    </source>
</evidence>
<dbReference type="Gene3D" id="3.40.50.2300">
    <property type="match status" value="1"/>
</dbReference>
<dbReference type="PROSITE" id="PS50043">
    <property type="entry name" value="HTH_LUXR_2"/>
    <property type="match status" value="1"/>
</dbReference>
<feature type="domain" description="HTH luxR-type" evidence="4">
    <location>
        <begin position="146"/>
        <end position="211"/>
    </location>
</feature>
<organism evidence="6">
    <name type="scientific">Pedococcus sp. KACC 23699</name>
    <dbReference type="NCBI Taxonomy" id="3149228"/>
    <lineage>
        <taxon>Bacteria</taxon>
        <taxon>Bacillati</taxon>
        <taxon>Actinomycetota</taxon>
        <taxon>Actinomycetes</taxon>
        <taxon>Micrococcales</taxon>
        <taxon>Intrasporangiaceae</taxon>
        <taxon>Pedococcus</taxon>
    </lineage>
</organism>
<keyword evidence="2" id="KW-0238">DNA-binding</keyword>
<dbReference type="InterPro" id="IPR011006">
    <property type="entry name" value="CheY-like_superfamily"/>
</dbReference>
<dbReference type="SUPFAM" id="SSF52172">
    <property type="entry name" value="CheY-like"/>
    <property type="match status" value="1"/>
</dbReference>
<keyword evidence="1 3" id="KW-0597">Phosphoprotein</keyword>
<dbReference type="InterPro" id="IPR016032">
    <property type="entry name" value="Sig_transdc_resp-reg_C-effctor"/>
</dbReference>
<dbReference type="GO" id="GO:0003677">
    <property type="term" value="F:DNA binding"/>
    <property type="evidence" value="ECO:0007669"/>
    <property type="project" value="UniProtKB-KW"/>
</dbReference>
<evidence type="ECO:0000256" key="2">
    <source>
        <dbReference type="ARBA" id="ARBA00023125"/>
    </source>
</evidence>
<evidence type="ECO:0000256" key="3">
    <source>
        <dbReference type="PROSITE-ProRule" id="PRU00169"/>
    </source>
</evidence>
<feature type="modified residue" description="4-aspartylphosphate" evidence="3">
    <location>
        <position position="60"/>
    </location>
</feature>
<evidence type="ECO:0000313" key="6">
    <source>
        <dbReference type="EMBL" id="XBO43752.1"/>
    </source>
</evidence>
<accession>A0AAU7JU23</accession>
<evidence type="ECO:0000256" key="1">
    <source>
        <dbReference type="ARBA" id="ARBA00022553"/>
    </source>
</evidence>
<gene>
    <name evidence="6" type="ORF">ABEG17_19695</name>
</gene>
<protein>
    <submittedName>
        <fullName evidence="6">Response regulator transcription factor</fullName>
    </submittedName>
</protein>
<dbReference type="GO" id="GO:0006355">
    <property type="term" value="P:regulation of DNA-templated transcription"/>
    <property type="evidence" value="ECO:0007669"/>
    <property type="project" value="InterPro"/>
</dbReference>
<evidence type="ECO:0000259" key="4">
    <source>
        <dbReference type="PROSITE" id="PS50043"/>
    </source>
</evidence>
<dbReference type="CDD" id="cd06170">
    <property type="entry name" value="LuxR_C_like"/>
    <property type="match status" value="1"/>
</dbReference>
<proteinExistence type="predicted"/>
<dbReference type="PROSITE" id="PS50110">
    <property type="entry name" value="RESPONSE_REGULATORY"/>
    <property type="match status" value="1"/>
</dbReference>
<dbReference type="PRINTS" id="PR00038">
    <property type="entry name" value="HTHLUXR"/>
</dbReference>
<dbReference type="InterPro" id="IPR039420">
    <property type="entry name" value="WalR-like"/>
</dbReference>
<dbReference type="PANTHER" id="PTHR43214">
    <property type="entry name" value="TWO-COMPONENT RESPONSE REGULATOR"/>
    <property type="match status" value="1"/>
</dbReference>
<dbReference type="AlphaFoldDB" id="A0AAU7JU23"/>
<dbReference type="InterPro" id="IPR058245">
    <property type="entry name" value="NreC/VraR/RcsB-like_REC"/>
</dbReference>
<dbReference type="InterPro" id="IPR001789">
    <property type="entry name" value="Sig_transdc_resp-reg_receiver"/>
</dbReference>
<reference evidence="6" key="1">
    <citation type="submission" date="2024-05" db="EMBL/GenBank/DDBJ databases">
        <authorList>
            <person name="Kim S."/>
            <person name="Heo J."/>
            <person name="Choi H."/>
            <person name="Choi Y."/>
            <person name="Kwon S.-W."/>
            <person name="Kim Y."/>
        </authorList>
    </citation>
    <scope>NUCLEOTIDE SEQUENCE</scope>
    <source>
        <strain evidence="6">KACC 23699</strain>
    </source>
</reference>
<dbReference type="Pfam" id="PF00072">
    <property type="entry name" value="Response_reg"/>
    <property type="match status" value="1"/>
</dbReference>
<dbReference type="SUPFAM" id="SSF46894">
    <property type="entry name" value="C-terminal effector domain of the bipartite response regulators"/>
    <property type="match status" value="1"/>
</dbReference>
<dbReference type="EMBL" id="CP157483">
    <property type="protein sequence ID" value="XBO43752.1"/>
    <property type="molecule type" value="Genomic_DNA"/>
</dbReference>
<dbReference type="SMART" id="SM00448">
    <property type="entry name" value="REC"/>
    <property type="match status" value="1"/>
</dbReference>
<feature type="domain" description="Response regulatory" evidence="5">
    <location>
        <begin position="9"/>
        <end position="125"/>
    </location>
</feature>
<name>A0AAU7JU23_9MICO</name>
<dbReference type="InterPro" id="IPR000792">
    <property type="entry name" value="Tscrpt_reg_LuxR_C"/>
</dbReference>
<sequence>MTAASPGTRILVVDDHVTFAELLANALDREPDLTSVGHATTAAAGVSMFRELRPELVLMDLELPDATGLEATSQIMHMDPFARVIILTAHAKPEFAGDALIAGACGFLSKDGTLADMLDAIRTASPGHIAVDPRLMMNLIAEAGAPPPVTVRLSERQTDVLTLLARGEDVKHIARQLNISSSTCRSYVQSILTKLNAHSQLEAVVIAAQLGLVTIDRPAMQRRVDPR</sequence>
<dbReference type="RefSeq" id="WP_406831202.1">
    <property type="nucleotide sequence ID" value="NZ_CP157483.1"/>
</dbReference>
<dbReference type="Pfam" id="PF00196">
    <property type="entry name" value="GerE"/>
    <property type="match status" value="1"/>
</dbReference>
<dbReference type="SMART" id="SM00421">
    <property type="entry name" value="HTH_LUXR"/>
    <property type="match status" value="1"/>
</dbReference>
<dbReference type="CDD" id="cd17535">
    <property type="entry name" value="REC_NarL-like"/>
    <property type="match status" value="1"/>
</dbReference>
<dbReference type="GO" id="GO:0000160">
    <property type="term" value="P:phosphorelay signal transduction system"/>
    <property type="evidence" value="ECO:0007669"/>
    <property type="project" value="InterPro"/>
</dbReference>